<dbReference type="Proteomes" id="UP000593561">
    <property type="component" value="Unassembled WGS sequence"/>
</dbReference>
<comment type="caution">
    <text evidence="1">The sequence shown here is derived from an EMBL/GenBank/DDBJ whole genome shotgun (WGS) entry which is preliminary data.</text>
</comment>
<name>A0A7J8TKQ6_GOSDV</name>
<reference evidence="1 2" key="1">
    <citation type="journal article" date="2019" name="Genome Biol. Evol.">
        <title>Insights into the evolution of the New World diploid cottons (Gossypium, subgenus Houzingenia) based on genome sequencing.</title>
        <authorList>
            <person name="Grover C.E."/>
            <person name="Arick M.A. 2nd"/>
            <person name="Thrash A."/>
            <person name="Conover J.L."/>
            <person name="Sanders W.S."/>
            <person name="Peterson D.G."/>
            <person name="Frelichowski J.E."/>
            <person name="Scheffler J.A."/>
            <person name="Scheffler B.E."/>
            <person name="Wendel J.F."/>
        </authorList>
    </citation>
    <scope>NUCLEOTIDE SEQUENCE [LARGE SCALE GENOMIC DNA]</scope>
    <source>
        <strain evidence="1">27</strain>
        <tissue evidence="1">Leaf</tissue>
    </source>
</reference>
<dbReference type="AlphaFoldDB" id="A0A7J8TKQ6"/>
<dbReference type="EMBL" id="JABFAC010251075">
    <property type="protein sequence ID" value="MBA0638714.1"/>
    <property type="molecule type" value="Genomic_DNA"/>
</dbReference>
<evidence type="ECO:0000313" key="1">
    <source>
        <dbReference type="EMBL" id="MBA0638714.1"/>
    </source>
</evidence>
<organism evidence="1 2">
    <name type="scientific">Gossypium davidsonii</name>
    <name type="common">Davidson's cotton</name>
    <name type="synonym">Gossypium klotzschianum subsp. davidsonii</name>
    <dbReference type="NCBI Taxonomy" id="34287"/>
    <lineage>
        <taxon>Eukaryota</taxon>
        <taxon>Viridiplantae</taxon>
        <taxon>Streptophyta</taxon>
        <taxon>Embryophyta</taxon>
        <taxon>Tracheophyta</taxon>
        <taxon>Spermatophyta</taxon>
        <taxon>Magnoliopsida</taxon>
        <taxon>eudicotyledons</taxon>
        <taxon>Gunneridae</taxon>
        <taxon>Pentapetalae</taxon>
        <taxon>rosids</taxon>
        <taxon>malvids</taxon>
        <taxon>Malvales</taxon>
        <taxon>Malvaceae</taxon>
        <taxon>Malvoideae</taxon>
        <taxon>Gossypium</taxon>
    </lineage>
</organism>
<sequence>MPWEKFVEAKKNLYEHDKVFDNAPNLYIDDRTPKSTQEFSPKSMILRTLMTVAELSKSWKSNLGDGSLEMKEVKSSTKNSHFSKSNVGAVSTAERVKSFQTDEDPSCRVFAYLFFTTQKSGVNPAGHIQPPWDGTNCFMYWYEKRLLSSFLHNLCVKHGLMNSKTTNLCKLLHSYNENLNGYC</sequence>
<keyword evidence="2" id="KW-1185">Reference proteome</keyword>
<gene>
    <name evidence="1" type="ORF">Godav_029939</name>
</gene>
<evidence type="ECO:0000313" key="2">
    <source>
        <dbReference type="Proteomes" id="UP000593561"/>
    </source>
</evidence>
<protein>
    <submittedName>
        <fullName evidence="1">Uncharacterized protein</fullName>
    </submittedName>
</protein>
<accession>A0A7J8TKQ6</accession>
<proteinExistence type="predicted"/>